<dbReference type="SMART" id="SM00382">
    <property type="entry name" value="AAA"/>
    <property type="match status" value="1"/>
</dbReference>
<evidence type="ECO:0000313" key="6">
    <source>
        <dbReference type="Proteomes" id="UP001499951"/>
    </source>
</evidence>
<dbReference type="Proteomes" id="UP001499951">
    <property type="component" value="Unassembled WGS sequence"/>
</dbReference>
<dbReference type="PROSITE" id="PS50893">
    <property type="entry name" value="ABC_TRANSPORTER_2"/>
    <property type="match status" value="1"/>
</dbReference>
<gene>
    <name evidence="5" type="ORF">GCM10008942_25600</name>
</gene>
<name>A0ABN1EVI7_9PROT</name>
<protein>
    <submittedName>
        <fullName evidence="5">ABC transporter ATP-binding protein</fullName>
    </submittedName>
</protein>
<organism evidence="5 6">
    <name type="scientific">Rhizomicrobium electricum</name>
    <dbReference type="NCBI Taxonomy" id="480070"/>
    <lineage>
        <taxon>Bacteria</taxon>
        <taxon>Pseudomonadati</taxon>
        <taxon>Pseudomonadota</taxon>
        <taxon>Alphaproteobacteria</taxon>
        <taxon>Micropepsales</taxon>
        <taxon>Micropepsaceae</taxon>
        <taxon>Rhizomicrobium</taxon>
    </lineage>
</organism>
<reference evidence="5 6" key="1">
    <citation type="journal article" date="2019" name="Int. J. Syst. Evol. Microbiol.">
        <title>The Global Catalogue of Microorganisms (GCM) 10K type strain sequencing project: providing services to taxonomists for standard genome sequencing and annotation.</title>
        <authorList>
            <consortium name="The Broad Institute Genomics Platform"/>
            <consortium name="The Broad Institute Genome Sequencing Center for Infectious Disease"/>
            <person name="Wu L."/>
            <person name="Ma J."/>
        </authorList>
    </citation>
    <scope>NUCLEOTIDE SEQUENCE [LARGE SCALE GENOMIC DNA]</scope>
    <source>
        <strain evidence="5 6">JCM 15089</strain>
    </source>
</reference>
<keyword evidence="6" id="KW-1185">Reference proteome</keyword>
<accession>A0ABN1EVI7</accession>
<dbReference type="Pfam" id="PF00005">
    <property type="entry name" value="ABC_tran"/>
    <property type="match status" value="1"/>
</dbReference>
<comment type="caution">
    <text evidence="5">The sequence shown here is derived from an EMBL/GenBank/DDBJ whole genome shotgun (WGS) entry which is preliminary data.</text>
</comment>
<dbReference type="GO" id="GO:0005524">
    <property type="term" value="F:ATP binding"/>
    <property type="evidence" value="ECO:0007669"/>
    <property type="project" value="UniProtKB-KW"/>
</dbReference>
<dbReference type="InterPro" id="IPR003439">
    <property type="entry name" value="ABC_transporter-like_ATP-bd"/>
</dbReference>
<sequence length="325" mass="35029">MTAPPRTGFLAGSGRTSMPEWAVELRGVTKRFGDFTAVDRLDLNLPKGGILGFLGPNGAGKTTTLRMLLGLYAPDEGAVRVLGGPVGKMRPRIGFLPEERGLYRRARADEAIAYIATLKGLHRREALRRARALLDRFGLGDFARVRIEGLSKGMAQKVQLLAAVAHDPDVVILDEPFAGLDPVNQTDLQAFLISLAAEGKTILFSTHTMEHAERLCDRLVILAKGKKRFEGTLAEAQRLLPRRARIGAADDLTFLAAVEGVAGVLAPAPGQPHWIVELKEGADGRLLLQACFERGVVPDFFDLNPPGLTEVFVAVVEKANAEGAA</sequence>
<dbReference type="InterPro" id="IPR050763">
    <property type="entry name" value="ABC_transporter_ATP-binding"/>
</dbReference>
<dbReference type="PANTHER" id="PTHR42711:SF16">
    <property type="entry name" value="ABC TRANSPORTER ATP-BINDING PROTEIN"/>
    <property type="match status" value="1"/>
</dbReference>
<proteinExistence type="predicted"/>
<dbReference type="SUPFAM" id="SSF52540">
    <property type="entry name" value="P-loop containing nucleoside triphosphate hydrolases"/>
    <property type="match status" value="1"/>
</dbReference>
<feature type="domain" description="ABC transporter" evidence="4">
    <location>
        <begin position="23"/>
        <end position="249"/>
    </location>
</feature>
<dbReference type="PROSITE" id="PS00211">
    <property type="entry name" value="ABC_TRANSPORTER_1"/>
    <property type="match status" value="1"/>
</dbReference>
<evidence type="ECO:0000256" key="1">
    <source>
        <dbReference type="ARBA" id="ARBA00022448"/>
    </source>
</evidence>
<dbReference type="InterPro" id="IPR003593">
    <property type="entry name" value="AAA+_ATPase"/>
</dbReference>
<dbReference type="Gene3D" id="3.40.50.300">
    <property type="entry name" value="P-loop containing nucleotide triphosphate hydrolases"/>
    <property type="match status" value="1"/>
</dbReference>
<evidence type="ECO:0000313" key="5">
    <source>
        <dbReference type="EMBL" id="GAA0575598.1"/>
    </source>
</evidence>
<dbReference type="PANTHER" id="PTHR42711">
    <property type="entry name" value="ABC TRANSPORTER ATP-BINDING PROTEIN"/>
    <property type="match status" value="1"/>
</dbReference>
<keyword evidence="2" id="KW-0547">Nucleotide-binding</keyword>
<keyword evidence="1" id="KW-0813">Transport</keyword>
<evidence type="ECO:0000256" key="3">
    <source>
        <dbReference type="ARBA" id="ARBA00022840"/>
    </source>
</evidence>
<keyword evidence="3 5" id="KW-0067">ATP-binding</keyword>
<dbReference type="InterPro" id="IPR017871">
    <property type="entry name" value="ABC_transporter-like_CS"/>
</dbReference>
<dbReference type="EMBL" id="BAAADD010000006">
    <property type="protein sequence ID" value="GAA0575598.1"/>
    <property type="molecule type" value="Genomic_DNA"/>
</dbReference>
<evidence type="ECO:0000256" key="2">
    <source>
        <dbReference type="ARBA" id="ARBA00022741"/>
    </source>
</evidence>
<evidence type="ECO:0000259" key="4">
    <source>
        <dbReference type="PROSITE" id="PS50893"/>
    </source>
</evidence>
<dbReference type="InterPro" id="IPR027417">
    <property type="entry name" value="P-loop_NTPase"/>
</dbReference>